<evidence type="ECO:0000313" key="3">
    <source>
        <dbReference type="EMBL" id="GAA5507614.1"/>
    </source>
</evidence>
<dbReference type="SUPFAM" id="SSF69318">
    <property type="entry name" value="Integrin alpha N-terminal domain"/>
    <property type="match status" value="1"/>
</dbReference>
<sequence length="1001" mass="110171">MLMVLWFVMTVGVVGCREANEVTANVDPIANHSESAAESSRTQSQRMESAVRLIDAGATSEASLVIRDLLIEDPDDLRFNTLMLRVLVADQDIAGAVSLLDRMVDVHPQRHDDLQAHAANLLYHDGAVEEAITRLESLLTRSPEFYEARRRLAQMLNQQGYLFDANEQLRILIRDHSMTLDELVSLIFPDRSWVAVKDIPQDRSEWPKHQLSLMSVALAYRIDGNPRRALQYLSEFDPSGRRTDPAILSLHARSLADAQMYPLLRDWVASAPIQCQRYPDYWIACGNLAIHDKDDAAIACFANAIQKEPHSLDAHYGMIQSLENAGRTSQAELFRTRSQLLDTLGHNVRTIRGSTHPNSQAFVDVATGLMSVGRSLEAIAWQEFALAIFSPQSPQRHQIGSYKSRVLAEFPSGSDESTILCGLDPRELPSLDRWFAMLKPVSSTTEAAIKTVSHVTATRDDFPPIKAVFSNVAEQVGLEYRYRNAAVPVEREFLIFQAFGGGVACLDFDRDGHIDFYFGQAATTPPAGISAHSNALFRNQDGQFTNVITGAAADNRGYAVGVTAGDFNQDGFADLMIGNLGRNELLINQGDGSFRPLADDSLAEVSSFTSSVAIADVTGDALPDIIEINYLDDPRIFDPIQYDTDGKPVSLPGPLQFKPAMDRVWVSVGDGTMMPKPLGDQDADGFSTGLALLVTDLDQTPGNDVFVANDLRANQLWVRHDSDDLRSAMVDVAVSRGVAYGSAGKPMACMGIAAADFDGNGRTDLHITNFENEWSNQYMQNDAGVFVDSAVPYQLDTVSRKMLGFGTQAIDYDNNAVWDLIVGNGHIEDLTATGSLFAMPTQLLAGRGNRFELQEVSGDDGYWNGMHFSRAMAKCDFNRDGRVDVVITDLKQNAVLLENQTSTSHHWLQLELVGTTSERDAIGARVTVEFDSRSITQTVNTGDGYCAKNEPVLCFGLGAADSVDRVSVVWPSGREQVFERLTCDTRWMLIEGESAWDTTLQ</sequence>
<dbReference type="Proteomes" id="UP001416858">
    <property type="component" value="Unassembled WGS sequence"/>
</dbReference>
<dbReference type="PANTHER" id="PTHR16026">
    <property type="entry name" value="CARTILAGE ACIDIC PROTEIN 1"/>
    <property type="match status" value="1"/>
</dbReference>
<reference evidence="3 4" key="1">
    <citation type="submission" date="2024-02" db="EMBL/GenBank/DDBJ databases">
        <title>Rhodopirellula caenicola NBRC 110016.</title>
        <authorList>
            <person name="Ichikawa N."/>
            <person name="Katano-Makiyama Y."/>
            <person name="Hidaka K."/>
        </authorList>
    </citation>
    <scope>NUCLEOTIDE SEQUENCE [LARGE SCALE GENOMIC DNA]</scope>
    <source>
        <strain evidence="3 4">NBRC 110016</strain>
    </source>
</reference>
<evidence type="ECO:0000256" key="1">
    <source>
        <dbReference type="ARBA" id="ARBA00022729"/>
    </source>
</evidence>
<dbReference type="InterPro" id="IPR011519">
    <property type="entry name" value="UnbV_ASPIC"/>
</dbReference>
<dbReference type="InterPro" id="IPR027039">
    <property type="entry name" value="Crtac1"/>
</dbReference>
<gene>
    <name evidence="3" type="ORF">Rcae01_03071</name>
</gene>
<accession>A0ABP9VR24</accession>
<dbReference type="InterPro" id="IPR011990">
    <property type="entry name" value="TPR-like_helical_dom_sf"/>
</dbReference>
<proteinExistence type="predicted"/>
<dbReference type="Gene3D" id="1.25.40.10">
    <property type="entry name" value="Tetratricopeptide repeat domain"/>
    <property type="match status" value="2"/>
</dbReference>
<dbReference type="Pfam" id="PF13517">
    <property type="entry name" value="FG-GAP_3"/>
    <property type="match status" value="1"/>
</dbReference>
<keyword evidence="1" id="KW-0732">Signal</keyword>
<organism evidence="3 4">
    <name type="scientific">Novipirellula caenicola</name>
    <dbReference type="NCBI Taxonomy" id="1536901"/>
    <lineage>
        <taxon>Bacteria</taxon>
        <taxon>Pseudomonadati</taxon>
        <taxon>Planctomycetota</taxon>
        <taxon>Planctomycetia</taxon>
        <taxon>Pirellulales</taxon>
        <taxon>Pirellulaceae</taxon>
        <taxon>Novipirellula</taxon>
    </lineage>
</organism>
<dbReference type="EMBL" id="BAABRO010000006">
    <property type="protein sequence ID" value="GAA5507614.1"/>
    <property type="molecule type" value="Genomic_DNA"/>
</dbReference>
<evidence type="ECO:0000313" key="4">
    <source>
        <dbReference type="Proteomes" id="UP001416858"/>
    </source>
</evidence>
<dbReference type="InterPro" id="IPR028994">
    <property type="entry name" value="Integrin_alpha_N"/>
</dbReference>
<keyword evidence="4" id="KW-1185">Reference proteome</keyword>
<dbReference type="Gene3D" id="2.130.10.130">
    <property type="entry name" value="Integrin alpha, N-terminal"/>
    <property type="match status" value="2"/>
</dbReference>
<dbReference type="PANTHER" id="PTHR16026:SF0">
    <property type="entry name" value="CARTILAGE ACIDIC PROTEIN 1"/>
    <property type="match status" value="1"/>
</dbReference>
<evidence type="ECO:0000259" key="2">
    <source>
        <dbReference type="Pfam" id="PF07593"/>
    </source>
</evidence>
<dbReference type="SUPFAM" id="SSF48452">
    <property type="entry name" value="TPR-like"/>
    <property type="match status" value="1"/>
</dbReference>
<feature type="domain" description="ASPIC/UnbV" evidence="2">
    <location>
        <begin position="921"/>
        <end position="987"/>
    </location>
</feature>
<protein>
    <recommendedName>
        <fullName evidence="2">ASPIC/UnbV domain-containing protein</fullName>
    </recommendedName>
</protein>
<name>A0ABP9VR24_9BACT</name>
<dbReference type="InterPro" id="IPR013517">
    <property type="entry name" value="FG-GAP"/>
</dbReference>
<comment type="caution">
    <text evidence="3">The sequence shown here is derived from an EMBL/GenBank/DDBJ whole genome shotgun (WGS) entry which is preliminary data.</text>
</comment>
<dbReference type="Pfam" id="PF07593">
    <property type="entry name" value="UnbV_ASPIC"/>
    <property type="match status" value="1"/>
</dbReference>
<dbReference type="RefSeq" id="WP_345684468.1">
    <property type="nucleotide sequence ID" value="NZ_BAABRO010000006.1"/>
</dbReference>